<proteinExistence type="predicted"/>
<protein>
    <submittedName>
        <fullName evidence="3">Myosin heavy chain IB-like</fullName>
    </submittedName>
</protein>
<name>A0A6P5IIS9_PHACI</name>
<dbReference type="KEGG" id="pcw:110193496"/>
<evidence type="ECO:0000313" key="2">
    <source>
        <dbReference type="Proteomes" id="UP000515140"/>
    </source>
</evidence>
<feature type="compositionally biased region" description="Low complexity" evidence="1">
    <location>
        <begin position="65"/>
        <end position="79"/>
    </location>
</feature>
<evidence type="ECO:0000256" key="1">
    <source>
        <dbReference type="SAM" id="MobiDB-lite"/>
    </source>
</evidence>
<dbReference type="GeneID" id="110193496"/>
<feature type="region of interest" description="Disordered" evidence="1">
    <location>
        <begin position="1"/>
        <end position="197"/>
    </location>
</feature>
<dbReference type="AlphaFoldDB" id="A0A6P5IIS9"/>
<feature type="compositionally biased region" description="Low complexity" evidence="1">
    <location>
        <begin position="188"/>
        <end position="197"/>
    </location>
</feature>
<organism evidence="2 3">
    <name type="scientific">Phascolarctos cinereus</name>
    <name type="common">Koala</name>
    <dbReference type="NCBI Taxonomy" id="38626"/>
    <lineage>
        <taxon>Eukaryota</taxon>
        <taxon>Metazoa</taxon>
        <taxon>Chordata</taxon>
        <taxon>Craniata</taxon>
        <taxon>Vertebrata</taxon>
        <taxon>Euteleostomi</taxon>
        <taxon>Mammalia</taxon>
        <taxon>Metatheria</taxon>
        <taxon>Diprotodontia</taxon>
        <taxon>Phascolarctidae</taxon>
        <taxon>Phascolarctos</taxon>
    </lineage>
</organism>
<dbReference type="RefSeq" id="XP_020821018.1">
    <property type="nucleotide sequence ID" value="XM_020965359.1"/>
</dbReference>
<dbReference type="Proteomes" id="UP000515140">
    <property type="component" value="Unplaced"/>
</dbReference>
<keyword evidence="2" id="KW-1185">Reference proteome</keyword>
<accession>A0A6P5IIS9</accession>
<reference evidence="3" key="1">
    <citation type="submission" date="2025-08" db="UniProtKB">
        <authorList>
            <consortium name="RefSeq"/>
        </authorList>
    </citation>
    <scope>IDENTIFICATION</scope>
    <source>
        <tissue evidence="3">Spleen</tissue>
    </source>
</reference>
<dbReference type="InParanoid" id="A0A6P5IIS9"/>
<sequence length="283" mass="29385">MVRVSLRLSRESQCLPLASAGRGQYEGAGRQEQEEERGWVRAVRRPPRGAPPSRRSPQRNCQNLGAGAAAATAAAAAASPGGGGAGAGAGAGAGRGGGGGEQREGRSSLTRQPERRRGGAGRGGARPGPTCPGLGAEPSSAGAPRAREGRPAPGGTRCVSPCAGLPLQGLHPDPPAQARAAPFPPASGPSGSRGAPGAGRLRWLVKMGKKICLWYWSGTERTGRRGRFVPEGPEIRRLSGLNPFIAGTPTLGPQYLRLMKKLRQTGLKDLPRVIYSLQRRKRL</sequence>
<feature type="compositionally biased region" description="Gly residues" evidence="1">
    <location>
        <begin position="80"/>
        <end position="100"/>
    </location>
</feature>
<feature type="compositionally biased region" description="Basic and acidic residues" evidence="1">
    <location>
        <begin position="29"/>
        <end position="39"/>
    </location>
</feature>
<gene>
    <name evidence="3" type="primary">LOC110193496</name>
</gene>
<feature type="compositionally biased region" description="Basic and acidic residues" evidence="1">
    <location>
        <begin position="101"/>
        <end position="117"/>
    </location>
</feature>
<evidence type="ECO:0000313" key="3">
    <source>
        <dbReference type="RefSeq" id="XP_020821018.1"/>
    </source>
</evidence>